<feature type="region of interest" description="Disordered" evidence="12">
    <location>
        <begin position="154"/>
        <end position="187"/>
    </location>
</feature>
<dbReference type="Gene3D" id="3.30.160.60">
    <property type="entry name" value="Classic Zinc Finger"/>
    <property type="match status" value="2"/>
</dbReference>
<feature type="compositionally biased region" description="Polar residues" evidence="12">
    <location>
        <begin position="287"/>
        <end position="316"/>
    </location>
</feature>
<keyword evidence="5 11" id="KW-0863">Zinc-finger</keyword>
<evidence type="ECO:0000256" key="9">
    <source>
        <dbReference type="ARBA" id="ARBA00023163"/>
    </source>
</evidence>
<dbReference type="InterPro" id="IPR036236">
    <property type="entry name" value="Znf_C2H2_sf"/>
</dbReference>
<dbReference type="Pfam" id="PF00651">
    <property type="entry name" value="BTB"/>
    <property type="match status" value="1"/>
</dbReference>
<keyword evidence="9" id="KW-0804">Transcription</keyword>
<dbReference type="GO" id="GO:0000981">
    <property type="term" value="F:DNA-binding transcription factor activity, RNA polymerase II-specific"/>
    <property type="evidence" value="ECO:0007669"/>
    <property type="project" value="TreeGrafter"/>
</dbReference>
<dbReference type="PANTHER" id="PTHR46105">
    <property type="entry name" value="AGAP004733-PA"/>
    <property type="match status" value="1"/>
</dbReference>
<evidence type="ECO:0000259" key="14">
    <source>
        <dbReference type="PROSITE" id="PS50157"/>
    </source>
</evidence>
<dbReference type="EMBL" id="UYJE01004601">
    <property type="protein sequence ID" value="VDI29568.1"/>
    <property type="molecule type" value="Genomic_DNA"/>
</dbReference>
<feature type="compositionally biased region" description="Acidic residues" evidence="12">
    <location>
        <begin position="514"/>
        <end position="530"/>
    </location>
</feature>
<dbReference type="SUPFAM" id="SSF54695">
    <property type="entry name" value="POZ domain"/>
    <property type="match status" value="1"/>
</dbReference>
<dbReference type="Pfam" id="PF00096">
    <property type="entry name" value="zf-C2H2"/>
    <property type="match status" value="1"/>
</dbReference>
<dbReference type="SMART" id="SM00355">
    <property type="entry name" value="ZnF_C2H2"/>
    <property type="match status" value="3"/>
</dbReference>
<accession>A0A8B6E5Q8</accession>
<evidence type="ECO:0000256" key="2">
    <source>
        <dbReference type="ARBA" id="ARBA00006991"/>
    </source>
</evidence>
<dbReference type="InterPro" id="IPR011333">
    <property type="entry name" value="SKP1/BTB/POZ_sf"/>
</dbReference>
<feature type="compositionally biased region" description="Polar residues" evidence="12">
    <location>
        <begin position="473"/>
        <end position="484"/>
    </location>
</feature>
<feature type="compositionally biased region" description="Basic and acidic residues" evidence="12">
    <location>
        <begin position="485"/>
        <end position="497"/>
    </location>
</feature>
<dbReference type="PANTHER" id="PTHR46105:SF5">
    <property type="entry name" value="ZINC FINGER AND BTB DOMAIN-CONTAINING PROTEIN 44 ISOFORM X1"/>
    <property type="match status" value="1"/>
</dbReference>
<dbReference type="SMART" id="SM00225">
    <property type="entry name" value="BTB"/>
    <property type="match status" value="1"/>
</dbReference>
<dbReference type="InterPro" id="IPR050457">
    <property type="entry name" value="ZnFinger_BTB_dom_contain"/>
</dbReference>
<dbReference type="GO" id="GO:0005634">
    <property type="term" value="C:nucleus"/>
    <property type="evidence" value="ECO:0007669"/>
    <property type="project" value="UniProtKB-SubCell"/>
</dbReference>
<evidence type="ECO:0000256" key="8">
    <source>
        <dbReference type="ARBA" id="ARBA00023125"/>
    </source>
</evidence>
<dbReference type="SUPFAM" id="SSF57667">
    <property type="entry name" value="beta-beta-alpha zinc fingers"/>
    <property type="match status" value="1"/>
</dbReference>
<feature type="compositionally biased region" description="Low complexity" evidence="12">
    <location>
        <begin position="154"/>
        <end position="175"/>
    </location>
</feature>
<evidence type="ECO:0000256" key="11">
    <source>
        <dbReference type="PROSITE-ProRule" id="PRU00042"/>
    </source>
</evidence>
<organism evidence="15 16">
    <name type="scientific">Mytilus galloprovincialis</name>
    <name type="common">Mediterranean mussel</name>
    <dbReference type="NCBI Taxonomy" id="29158"/>
    <lineage>
        <taxon>Eukaryota</taxon>
        <taxon>Metazoa</taxon>
        <taxon>Spiralia</taxon>
        <taxon>Lophotrochozoa</taxon>
        <taxon>Mollusca</taxon>
        <taxon>Bivalvia</taxon>
        <taxon>Autobranchia</taxon>
        <taxon>Pteriomorphia</taxon>
        <taxon>Mytilida</taxon>
        <taxon>Mytiloidea</taxon>
        <taxon>Mytilidae</taxon>
        <taxon>Mytilinae</taxon>
        <taxon>Mytilus</taxon>
    </lineage>
</organism>
<reference evidence="15" key="1">
    <citation type="submission" date="2018-11" db="EMBL/GenBank/DDBJ databases">
        <authorList>
            <person name="Alioto T."/>
            <person name="Alioto T."/>
        </authorList>
    </citation>
    <scope>NUCLEOTIDE SEQUENCE</scope>
</reference>
<dbReference type="PROSITE" id="PS00028">
    <property type="entry name" value="ZINC_FINGER_C2H2_1"/>
    <property type="match status" value="2"/>
</dbReference>
<feature type="domain" description="BTB" evidence="13">
    <location>
        <begin position="33"/>
        <end position="100"/>
    </location>
</feature>
<feature type="region of interest" description="Disordered" evidence="12">
    <location>
        <begin position="469"/>
        <end position="530"/>
    </location>
</feature>
<dbReference type="GO" id="GO:0008270">
    <property type="term" value="F:zinc ion binding"/>
    <property type="evidence" value="ECO:0007669"/>
    <property type="project" value="UniProtKB-KW"/>
</dbReference>
<evidence type="ECO:0000256" key="10">
    <source>
        <dbReference type="ARBA" id="ARBA00023242"/>
    </source>
</evidence>
<dbReference type="FunFam" id="3.30.160.60:FF:001156">
    <property type="entry name" value="Zinc finger protein 407"/>
    <property type="match status" value="1"/>
</dbReference>
<dbReference type="PROSITE" id="PS50157">
    <property type="entry name" value="ZINC_FINGER_C2H2_2"/>
    <property type="match status" value="3"/>
</dbReference>
<comment type="subcellular location">
    <subcellularLocation>
        <location evidence="1">Nucleus</location>
    </subcellularLocation>
</comment>
<name>A0A8B6E5Q8_MYTGA</name>
<keyword evidence="4" id="KW-0677">Repeat</keyword>
<dbReference type="Proteomes" id="UP000596742">
    <property type="component" value="Unassembled WGS sequence"/>
</dbReference>
<dbReference type="Gene3D" id="3.30.710.10">
    <property type="entry name" value="Potassium Channel Kv1.1, Chain A"/>
    <property type="match status" value="1"/>
</dbReference>
<feature type="region of interest" description="Disordered" evidence="12">
    <location>
        <begin position="256"/>
        <end position="316"/>
    </location>
</feature>
<evidence type="ECO:0000256" key="3">
    <source>
        <dbReference type="ARBA" id="ARBA00022723"/>
    </source>
</evidence>
<feature type="domain" description="C2H2-type" evidence="14">
    <location>
        <begin position="406"/>
        <end position="433"/>
    </location>
</feature>
<feature type="domain" description="C2H2-type" evidence="14">
    <location>
        <begin position="380"/>
        <end position="402"/>
    </location>
</feature>
<sequence length="530" mass="60405">MNSAPLSMVYRCDKQTSKLSQQLKHFYSCGEFCDVILYSKSSQIHAHRLILAAFSPYFYHCIHRNTDRRNVAEIQLRSYDDRIVKSIVDFFYNGVITVDSDSAEQIFSLANTLQVKEVEKLCLTFLNAQQSFASEIEDRKPHFDTEIGRYSIVEPSKVESSSRSSPRTSPSVSTSGRPLSDSGSVETVDSDVVNIKTEVQDFSYEALQDDYREYYREGRKKDSEGKIKLTKTVVDMSHIQPKLTGQSVNYSQQYMFVRPSQPPPPPILQMMAPQRDTEKSNDAEMSEPNNSSSTSAKNQQYQSSEEGSADASQQDSDLFPGTLEAMFECQICKQMFVAKHLLEMHMMGIHGFSNLLNHQQQKKRQRVSPGEVSPDFVGGMQCDTCGKYFRDAQSLKFHKYNHILRFSCNVCGKRFSRSWNLHRHRKTHVRYGEVILDSGEDDSMMENMSTEYVDEISSEMVDLTSNVEDDADSSLSSMNTSQDIPSEKGEEEKKDEEKVEEIEESALEEKELALEEVEESALEEVEESSK</sequence>
<dbReference type="InterPro" id="IPR013087">
    <property type="entry name" value="Znf_C2H2_type"/>
</dbReference>
<comment type="similarity">
    <text evidence="2">Belongs to the krueppel C2H2-type zinc-finger protein family.</text>
</comment>
<evidence type="ECO:0000313" key="16">
    <source>
        <dbReference type="Proteomes" id="UP000596742"/>
    </source>
</evidence>
<proteinExistence type="inferred from homology"/>
<keyword evidence="7" id="KW-0805">Transcription regulation</keyword>
<evidence type="ECO:0000256" key="12">
    <source>
        <dbReference type="SAM" id="MobiDB-lite"/>
    </source>
</evidence>
<evidence type="ECO:0000256" key="6">
    <source>
        <dbReference type="ARBA" id="ARBA00022833"/>
    </source>
</evidence>
<keyword evidence="10" id="KW-0539">Nucleus</keyword>
<dbReference type="InterPro" id="IPR000210">
    <property type="entry name" value="BTB/POZ_dom"/>
</dbReference>
<evidence type="ECO:0000256" key="5">
    <source>
        <dbReference type="ARBA" id="ARBA00022771"/>
    </source>
</evidence>
<evidence type="ECO:0000259" key="13">
    <source>
        <dbReference type="PROSITE" id="PS50097"/>
    </source>
</evidence>
<evidence type="ECO:0000313" key="15">
    <source>
        <dbReference type="EMBL" id="VDI29568.1"/>
    </source>
</evidence>
<keyword evidence="8" id="KW-0238">DNA-binding</keyword>
<evidence type="ECO:0000256" key="7">
    <source>
        <dbReference type="ARBA" id="ARBA00023015"/>
    </source>
</evidence>
<evidence type="ECO:0000256" key="4">
    <source>
        <dbReference type="ARBA" id="ARBA00022737"/>
    </source>
</evidence>
<dbReference type="OrthoDB" id="10261408at2759"/>
<comment type="caution">
    <text evidence="15">The sequence shown here is derived from an EMBL/GenBank/DDBJ whole genome shotgun (WGS) entry which is preliminary data.</text>
</comment>
<dbReference type="AlphaFoldDB" id="A0A8B6E5Q8"/>
<gene>
    <name evidence="15" type="ORF">MGAL_10B020398</name>
</gene>
<protein>
    <submittedName>
        <fullName evidence="15">Kelch-like protein 20</fullName>
    </submittedName>
</protein>
<keyword evidence="16" id="KW-1185">Reference proteome</keyword>
<evidence type="ECO:0000256" key="1">
    <source>
        <dbReference type="ARBA" id="ARBA00004123"/>
    </source>
</evidence>
<dbReference type="GO" id="GO:0000978">
    <property type="term" value="F:RNA polymerase II cis-regulatory region sequence-specific DNA binding"/>
    <property type="evidence" value="ECO:0007669"/>
    <property type="project" value="TreeGrafter"/>
</dbReference>
<keyword evidence="6" id="KW-0862">Zinc</keyword>
<feature type="domain" description="C2H2-type" evidence="14">
    <location>
        <begin position="327"/>
        <end position="350"/>
    </location>
</feature>
<dbReference type="PROSITE" id="PS50097">
    <property type="entry name" value="BTB"/>
    <property type="match status" value="1"/>
</dbReference>
<keyword evidence="3" id="KW-0479">Metal-binding</keyword>